<reference evidence="10 11" key="1">
    <citation type="journal article" date="2019" name="Int. J. Syst. Evol. Microbiol.">
        <title>The Global Catalogue of Microorganisms (GCM) 10K type strain sequencing project: providing services to taxonomists for standard genome sequencing and annotation.</title>
        <authorList>
            <consortium name="The Broad Institute Genomics Platform"/>
            <consortium name="The Broad Institute Genome Sequencing Center for Infectious Disease"/>
            <person name="Wu L."/>
            <person name="Ma J."/>
        </authorList>
    </citation>
    <scope>NUCLEOTIDE SEQUENCE [LARGE SCALE GENOMIC DNA]</scope>
    <source>
        <strain evidence="10 11">JCM 16373</strain>
    </source>
</reference>
<comment type="subcellular location">
    <subcellularLocation>
        <location evidence="1">Secreted</location>
    </subcellularLocation>
</comment>
<gene>
    <name evidence="10" type="ORF">GCM10009863_26550</name>
</gene>
<evidence type="ECO:0000256" key="5">
    <source>
        <dbReference type="ARBA" id="ARBA00022900"/>
    </source>
</evidence>
<feature type="domain" description="Subtilisin inhibitor" evidence="9">
    <location>
        <begin position="63"/>
        <end position="145"/>
    </location>
</feature>
<keyword evidence="3" id="KW-0964">Secreted</keyword>
<dbReference type="Gene3D" id="3.30.350.10">
    <property type="entry name" value="Subtilisin inhibitor-like"/>
    <property type="match status" value="1"/>
</dbReference>
<keyword evidence="8" id="KW-0732">Signal</keyword>
<feature type="chain" id="PRO_5045083861" evidence="8">
    <location>
        <begin position="26"/>
        <end position="170"/>
    </location>
</feature>
<evidence type="ECO:0000256" key="2">
    <source>
        <dbReference type="ARBA" id="ARBA00010472"/>
    </source>
</evidence>
<dbReference type="EMBL" id="BAAARJ010000007">
    <property type="protein sequence ID" value="GAA2611584.1"/>
    <property type="molecule type" value="Genomic_DNA"/>
</dbReference>
<protein>
    <submittedName>
        <fullName evidence="10">SSI family serine proteinase inhibitor</fullName>
    </submittedName>
</protein>
<evidence type="ECO:0000256" key="6">
    <source>
        <dbReference type="ARBA" id="ARBA00023157"/>
    </source>
</evidence>
<evidence type="ECO:0000313" key="10">
    <source>
        <dbReference type="EMBL" id="GAA2611584.1"/>
    </source>
</evidence>
<evidence type="ECO:0000313" key="11">
    <source>
        <dbReference type="Proteomes" id="UP001501447"/>
    </source>
</evidence>
<keyword evidence="11" id="KW-1185">Reference proteome</keyword>
<dbReference type="Proteomes" id="UP001501447">
    <property type="component" value="Unassembled WGS sequence"/>
</dbReference>
<dbReference type="InterPro" id="IPR023549">
    <property type="entry name" value="Subtilisin_inhibitor"/>
</dbReference>
<evidence type="ECO:0000256" key="4">
    <source>
        <dbReference type="ARBA" id="ARBA00022690"/>
    </source>
</evidence>
<dbReference type="Pfam" id="PF00720">
    <property type="entry name" value="SSI"/>
    <property type="match status" value="1"/>
</dbReference>
<accession>A0ABN3Q489</accession>
<comment type="similarity">
    <text evidence="2">Belongs to the protease inhibitor I16 (SSI) family.</text>
</comment>
<dbReference type="InterPro" id="IPR036819">
    <property type="entry name" value="Subtilisin_inhibitor-like_sf"/>
</dbReference>
<proteinExistence type="inferred from homology"/>
<dbReference type="RefSeq" id="WP_344565471.1">
    <property type="nucleotide sequence ID" value="NZ_BAAARJ010000007.1"/>
</dbReference>
<keyword evidence="6" id="KW-1015">Disulfide bond</keyword>
<evidence type="ECO:0000256" key="3">
    <source>
        <dbReference type="ARBA" id="ARBA00022525"/>
    </source>
</evidence>
<organism evidence="10 11">
    <name type="scientific">Streptomyces axinellae</name>
    <dbReference type="NCBI Taxonomy" id="552788"/>
    <lineage>
        <taxon>Bacteria</taxon>
        <taxon>Bacillati</taxon>
        <taxon>Actinomycetota</taxon>
        <taxon>Actinomycetes</taxon>
        <taxon>Kitasatosporales</taxon>
        <taxon>Streptomycetaceae</taxon>
        <taxon>Streptomyces</taxon>
    </lineage>
</organism>
<evidence type="ECO:0000259" key="9">
    <source>
        <dbReference type="Pfam" id="PF00720"/>
    </source>
</evidence>
<evidence type="ECO:0000256" key="7">
    <source>
        <dbReference type="SAM" id="MobiDB-lite"/>
    </source>
</evidence>
<dbReference type="SUPFAM" id="SSF55399">
    <property type="entry name" value="Subtilisin inhibitor"/>
    <property type="match status" value="1"/>
</dbReference>
<name>A0ABN3Q489_9ACTN</name>
<evidence type="ECO:0000256" key="1">
    <source>
        <dbReference type="ARBA" id="ARBA00004613"/>
    </source>
</evidence>
<feature type="region of interest" description="Disordered" evidence="7">
    <location>
        <begin position="27"/>
        <end position="57"/>
    </location>
</feature>
<feature type="signal peptide" evidence="8">
    <location>
        <begin position="1"/>
        <end position="25"/>
    </location>
</feature>
<evidence type="ECO:0000256" key="8">
    <source>
        <dbReference type="SAM" id="SignalP"/>
    </source>
</evidence>
<comment type="caution">
    <text evidence="10">The sequence shown here is derived from an EMBL/GenBank/DDBJ whole genome shotgun (WGS) entry which is preliminary data.</text>
</comment>
<sequence length="170" mass="17155">MARRTVTVLAAAAISLLALVGPAGAAASSGAGPRDGVRAVSAQDAVGAQDSQVTSGAPKARDRLVFTVAGSGSAAHDGSYTIRCRPSGGDRAGLDAARACAALERATSGGKDPFKPVPSDAVCTMIHGGPATAHVTGTWHGRKVDARFKRINGCEIERWNSLVPALPKTA</sequence>
<keyword evidence="4" id="KW-0646">Protease inhibitor</keyword>
<keyword evidence="5" id="KW-0722">Serine protease inhibitor</keyword>